<sequence length="130" mass="13099">MNSKRPWIIAGVTTFALAGFGAAAAIADDDGGSTVRDPHPAPVVQKFDAPLTQNGVFDNSPETADSPTASVVDSVDPALDTADSPDDKVAAPVAKVNKEAKVTKVTKAAKAQAPKKKAPVDSADSGGSAD</sequence>
<evidence type="ECO:0000256" key="1">
    <source>
        <dbReference type="SAM" id="MobiDB-lite"/>
    </source>
</evidence>
<evidence type="ECO:0000256" key="2">
    <source>
        <dbReference type="SAM" id="SignalP"/>
    </source>
</evidence>
<dbReference type="AlphaFoldDB" id="A0A1W2DLD0"/>
<dbReference type="EMBL" id="FWXV01000002">
    <property type="protein sequence ID" value="SMC98249.1"/>
    <property type="molecule type" value="Genomic_DNA"/>
</dbReference>
<organism evidence="3 4">
    <name type="scientific">Kibdelosporangium aridum</name>
    <dbReference type="NCBI Taxonomy" id="2030"/>
    <lineage>
        <taxon>Bacteria</taxon>
        <taxon>Bacillati</taxon>
        <taxon>Actinomycetota</taxon>
        <taxon>Actinomycetes</taxon>
        <taxon>Pseudonocardiales</taxon>
        <taxon>Pseudonocardiaceae</taxon>
        <taxon>Kibdelosporangium</taxon>
    </lineage>
</organism>
<dbReference type="OrthoDB" id="9988937at2"/>
<evidence type="ECO:0000313" key="3">
    <source>
        <dbReference type="EMBL" id="SMC98249.1"/>
    </source>
</evidence>
<feature type="region of interest" description="Disordered" evidence="1">
    <location>
        <begin position="101"/>
        <end position="130"/>
    </location>
</feature>
<reference evidence="3 4" key="1">
    <citation type="submission" date="2017-04" db="EMBL/GenBank/DDBJ databases">
        <authorList>
            <person name="Afonso C.L."/>
            <person name="Miller P.J."/>
            <person name="Scott M.A."/>
            <person name="Spackman E."/>
            <person name="Goraichik I."/>
            <person name="Dimitrov K.M."/>
            <person name="Suarez D.L."/>
            <person name="Swayne D.E."/>
        </authorList>
    </citation>
    <scope>NUCLEOTIDE SEQUENCE [LARGE SCALE GENOMIC DNA]</scope>
    <source>
        <strain evidence="3 4">DSM 43828</strain>
    </source>
</reference>
<dbReference type="Proteomes" id="UP000192674">
    <property type="component" value="Unassembled WGS sequence"/>
</dbReference>
<accession>A0A1W2DLD0</accession>
<keyword evidence="2" id="KW-0732">Signal</keyword>
<feature type="signal peptide" evidence="2">
    <location>
        <begin position="1"/>
        <end position="27"/>
    </location>
</feature>
<gene>
    <name evidence="3" type="ORF">SAMN05661093_03518</name>
</gene>
<evidence type="ECO:0000313" key="4">
    <source>
        <dbReference type="Proteomes" id="UP000192674"/>
    </source>
</evidence>
<feature type="chain" id="PRO_5039339953" evidence="2">
    <location>
        <begin position="28"/>
        <end position="130"/>
    </location>
</feature>
<keyword evidence="4" id="KW-1185">Reference proteome</keyword>
<proteinExistence type="predicted"/>
<protein>
    <submittedName>
        <fullName evidence="3">Uncharacterized protein</fullName>
    </submittedName>
</protein>
<feature type="region of interest" description="Disordered" evidence="1">
    <location>
        <begin position="52"/>
        <end position="71"/>
    </location>
</feature>
<name>A0A1W2DLD0_KIBAR</name>
<dbReference type="RefSeq" id="WP_084427521.1">
    <property type="nucleotide sequence ID" value="NZ_FWXV01000002.1"/>
</dbReference>
<feature type="compositionally biased region" description="Low complexity" evidence="1">
    <location>
        <begin position="103"/>
        <end position="112"/>
    </location>
</feature>